<evidence type="ECO:0000256" key="2">
    <source>
        <dbReference type="ARBA" id="ARBA00022723"/>
    </source>
</evidence>
<accession>A0A2K8KCY3</accession>
<gene>
    <name evidence="5" type="ORF">BG454_16925</name>
</gene>
<dbReference type="GO" id="GO:0046872">
    <property type="term" value="F:metal ion binding"/>
    <property type="evidence" value="ECO:0007669"/>
    <property type="project" value="UniProtKB-KW"/>
</dbReference>
<reference evidence="5 6" key="1">
    <citation type="submission" date="2017-11" db="EMBL/GenBank/DDBJ databases">
        <title>Revised Sequence and Annotation of the Rhodobaca barguzinensis strain alga05 Genome.</title>
        <authorList>
            <person name="Kopejtka K."/>
            <person name="Tomasch J.M."/>
            <person name="Bunk B."/>
            <person name="Koblizek M."/>
        </authorList>
    </citation>
    <scope>NUCLEOTIDE SEQUENCE [LARGE SCALE GENOMIC DNA]</scope>
    <source>
        <strain evidence="6">alga05</strain>
    </source>
</reference>
<evidence type="ECO:0000313" key="5">
    <source>
        <dbReference type="EMBL" id="ATX67284.1"/>
    </source>
</evidence>
<protein>
    <submittedName>
        <fullName evidence="5">2-dehydro-3-deoxyglucarate aldolase</fullName>
    </submittedName>
</protein>
<dbReference type="GO" id="GO:0016832">
    <property type="term" value="F:aldehyde-lyase activity"/>
    <property type="evidence" value="ECO:0007669"/>
    <property type="project" value="TreeGrafter"/>
</dbReference>
<dbReference type="InterPro" id="IPR005000">
    <property type="entry name" value="Aldolase/citrate-lyase_domain"/>
</dbReference>
<dbReference type="InterPro" id="IPR040442">
    <property type="entry name" value="Pyrv_kinase-like_dom_sf"/>
</dbReference>
<dbReference type="InterPro" id="IPR050251">
    <property type="entry name" value="HpcH-HpaI_aldolase"/>
</dbReference>
<dbReference type="Proteomes" id="UP000228948">
    <property type="component" value="Chromosome"/>
</dbReference>
<keyword evidence="3" id="KW-0456">Lyase</keyword>
<dbReference type="PANTHER" id="PTHR30502:SF0">
    <property type="entry name" value="PHOSPHOENOLPYRUVATE CARBOXYLASE FAMILY PROTEIN"/>
    <property type="match status" value="1"/>
</dbReference>
<dbReference type="EMBL" id="CP024899">
    <property type="protein sequence ID" value="ATX67284.1"/>
    <property type="molecule type" value="Genomic_DNA"/>
</dbReference>
<dbReference type="GO" id="GO:0005737">
    <property type="term" value="C:cytoplasm"/>
    <property type="evidence" value="ECO:0007669"/>
    <property type="project" value="TreeGrafter"/>
</dbReference>
<dbReference type="STRING" id="441209.GCA_001870665_03169"/>
<sequence>MQTEENRFKAWMQSKGATPPLGSWIMSASPIIAEAMGHAGYDWLLVDMEHSPIDLSQATAIMQALSGAPSEVVLRVPWNDPVMVKRVMDAGARSIMFPFIQSVDEARAAVAATRYPPQGTRGVAAMHRASRFGTAPDYLARANDQIAVILQLETPEAVALMPEIAELDGVDAVFIGPGDLSGGMGLLGQIGHTDVQAALRSAAQAAKTAGLACGIVGADPASVRSYIDMGFSYVAIASDLGLLMGAAKSAASAVRGQGEKQNSGGVY</sequence>
<dbReference type="OrthoDB" id="9802624at2"/>
<evidence type="ECO:0000256" key="3">
    <source>
        <dbReference type="ARBA" id="ARBA00023239"/>
    </source>
</evidence>
<evidence type="ECO:0000256" key="1">
    <source>
        <dbReference type="ARBA" id="ARBA00005568"/>
    </source>
</evidence>
<name>A0A2K8KCY3_9RHOB</name>
<organism evidence="5 6">
    <name type="scientific">Roseinatronobacter bogoriensis subsp. barguzinensis</name>
    <dbReference type="NCBI Taxonomy" id="441209"/>
    <lineage>
        <taxon>Bacteria</taxon>
        <taxon>Pseudomonadati</taxon>
        <taxon>Pseudomonadota</taxon>
        <taxon>Alphaproteobacteria</taxon>
        <taxon>Rhodobacterales</taxon>
        <taxon>Paracoccaceae</taxon>
        <taxon>Roseinatronobacter</taxon>
    </lineage>
</organism>
<dbReference type="PANTHER" id="PTHR30502">
    <property type="entry name" value="2-KETO-3-DEOXY-L-RHAMNONATE ALDOLASE"/>
    <property type="match status" value="1"/>
</dbReference>
<dbReference type="InterPro" id="IPR015813">
    <property type="entry name" value="Pyrv/PenolPyrv_kinase-like_dom"/>
</dbReference>
<evidence type="ECO:0000259" key="4">
    <source>
        <dbReference type="Pfam" id="PF03328"/>
    </source>
</evidence>
<dbReference type="Pfam" id="PF03328">
    <property type="entry name" value="HpcH_HpaI"/>
    <property type="match status" value="1"/>
</dbReference>
<evidence type="ECO:0000313" key="6">
    <source>
        <dbReference type="Proteomes" id="UP000228948"/>
    </source>
</evidence>
<comment type="similarity">
    <text evidence="1">Belongs to the HpcH/HpaI aldolase family.</text>
</comment>
<keyword evidence="2" id="KW-0479">Metal-binding</keyword>
<proteinExistence type="inferred from homology"/>
<dbReference type="SUPFAM" id="SSF51621">
    <property type="entry name" value="Phosphoenolpyruvate/pyruvate domain"/>
    <property type="match status" value="1"/>
</dbReference>
<dbReference type="AlphaFoldDB" id="A0A2K8KCY3"/>
<keyword evidence="6" id="KW-1185">Reference proteome</keyword>
<dbReference type="Gene3D" id="3.20.20.60">
    <property type="entry name" value="Phosphoenolpyruvate-binding domains"/>
    <property type="match status" value="1"/>
</dbReference>
<dbReference type="RefSeq" id="WP_071481723.1">
    <property type="nucleotide sequence ID" value="NZ_CP024899.1"/>
</dbReference>
<feature type="domain" description="HpcH/HpaI aldolase/citrate lyase" evidence="4">
    <location>
        <begin position="22"/>
        <end position="244"/>
    </location>
</feature>
<dbReference type="KEGG" id="rbg:BG454_16925"/>